<accession>G8TPE4</accession>
<protein>
    <recommendedName>
        <fullName evidence="3">Secretion system C-terminal sorting domain-containing protein</fullName>
    </recommendedName>
</protein>
<evidence type="ECO:0000313" key="1">
    <source>
        <dbReference type="EMBL" id="AEV96750.1"/>
    </source>
</evidence>
<dbReference type="STRING" id="700598.Niako_0352"/>
<reference evidence="1 2" key="1">
    <citation type="submission" date="2011-12" db="EMBL/GenBank/DDBJ databases">
        <title>The complete genome of Niastella koreensis GR20-10.</title>
        <authorList>
            <consortium name="US DOE Joint Genome Institute (JGI-PGF)"/>
            <person name="Lucas S."/>
            <person name="Han J."/>
            <person name="Lapidus A."/>
            <person name="Bruce D."/>
            <person name="Goodwin L."/>
            <person name="Pitluck S."/>
            <person name="Peters L."/>
            <person name="Kyrpides N."/>
            <person name="Mavromatis K."/>
            <person name="Ivanova N."/>
            <person name="Mikhailova N."/>
            <person name="Davenport K."/>
            <person name="Saunders E."/>
            <person name="Detter J.C."/>
            <person name="Tapia R."/>
            <person name="Han C."/>
            <person name="Land M."/>
            <person name="Hauser L."/>
            <person name="Markowitz V."/>
            <person name="Cheng J.-F."/>
            <person name="Hugenholtz P."/>
            <person name="Woyke T."/>
            <person name="Wu D."/>
            <person name="Tindall B."/>
            <person name="Pomrenke H."/>
            <person name="Brambilla E."/>
            <person name="Klenk H.-P."/>
            <person name="Eisen J.A."/>
        </authorList>
    </citation>
    <scope>NUCLEOTIDE SEQUENCE [LARGE SCALE GENOMIC DNA]</scope>
    <source>
        <strain evidence="2">DSM 17620 / KACC 11465 / NBRC 106392 / GR20-10</strain>
    </source>
</reference>
<dbReference type="HOGENOM" id="CLU_1853086_0_0_10"/>
<dbReference type="KEGG" id="nko:Niako_0352"/>
<proteinExistence type="predicted"/>
<evidence type="ECO:0000313" key="2">
    <source>
        <dbReference type="Proteomes" id="UP000005438"/>
    </source>
</evidence>
<name>G8TPE4_NIAKG</name>
<evidence type="ECO:0008006" key="3">
    <source>
        <dbReference type="Google" id="ProtNLM"/>
    </source>
</evidence>
<gene>
    <name evidence="1" type="ordered locus">Niako_0352</name>
</gene>
<sequence length="138" mass="15391">MIPLSHNHNPDKHKAEKNAVSMRQKLSRILQIDQTGSGGNEGAPKVPNPENMIPKVVVRPNPFFTSITLDVTCAQGKHVIVRMFDEDDKIVKMFSWFLVKGINITNISEVEFLPSGVYSLDIVDLEGDVLYSTHMSKG</sequence>
<dbReference type="EMBL" id="CP003178">
    <property type="protein sequence ID" value="AEV96750.1"/>
    <property type="molecule type" value="Genomic_DNA"/>
</dbReference>
<organism evidence="1 2">
    <name type="scientific">Niastella koreensis (strain DSM 17620 / KACC 11465 / NBRC 106392 / GR20-10)</name>
    <dbReference type="NCBI Taxonomy" id="700598"/>
    <lineage>
        <taxon>Bacteria</taxon>
        <taxon>Pseudomonadati</taxon>
        <taxon>Bacteroidota</taxon>
        <taxon>Chitinophagia</taxon>
        <taxon>Chitinophagales</taxon>
        <taxon>Chitinophagaceae</taxon>
        <taxon>Niastella</taxon>
    </lineage>
</organism>
<dbReference type="AlphaFoldDB" id="G8TPE4"/>
<dbReference type="Proteomes" id="UP000005438">
    <property type="component" value="Chromosome"/>
</dbReference>